<dbReference type="InterPro" id="IPR027417">
    <property type="entry name" value="P-loop_NTPase"/>
</dbReference>
<proteinExistence type="predicted"/>
<organism evidence="1 2">
    <name type="scientific">Candidatus Magnetoglobus multicellularis str. Araruama</name>
    <dbReference type="NCBI Taxonomy" id="890399"/>
    <lineage>
        <taxon>Bacteria</taxon>
        <taxon>Pseudomonadati</taxon>
        <taxon>Thermodesulfobacteriota</taxon>
        <taxon>Desulfobacteria</taxon>
        <taxon>Desulfobacterales</taxon>
        <taxon>Desulfobacteraceae</taxon>
        <taxon>Candidatus Magnetoglobus</taxon>
    </lineage>
</organism>
<dbReference type="AlphaFoldDB" id="A0A1V1PE24"/>
<reference evidence="2" key="1">
    <citation type="submission" date="2012-11" db="EMBL/GenBank/DDBJ databases">
        <authorList>
            <person name="Lucero-Rivera Y.E."/>
            <person name="Tovar-Ramirez D."/>
        </authorList>
    </citation>
    <scope>NUCLEOTIDE SEQUENCE [LARGE SCALE GENOMIC DNA]</scope>
    <source>
        <strain evidence="2">Araruama</strain>
    </source>
</reference>
<gene>
    <name evidence="1" type="ORF">OMM_01176</name>
</gene>
<protein>
    <submittedName>
        <fullName evidence="1">Uncharacterized protein</fullName>
    </submittedName>
</protein>
<dbReference type="EMBL" id="ATBP01000083">
    <property type="protein sequence ID" value="ETR73149.1"/>
    <property type="molecule type" value="Genomic_DNA"/>
</dbReference>
<evidence type="ECO:0000313" key="2">
    <source>
        <dbReference type="Proteomes" id="UP000189670"/>
    </source>
</evidence>
<evidence type="ECO:0000313" key="1">
    <source>
        <dbReference type="EMBL" id="ETR73149.1"/>
    </source>
</evidence>
<dbReference type="SUPFAM" id="SSF52540">
    <property type="entry name" value="P-loop containing nucleoside triphosphate hydrolases"/>
    <property type="match status" value="1"/>
</dbReference>
<sequence>MALFLAIDSGDYIMKKLLRLDENNRWELDYIEFAIKERVGKPENFIGRIRELEFLYKWADNIKNELSRSIAFLGRRKIGKSLVLERLYNILYSEKNGLIPFYYEFTEGTRSAKEFYHDFLTRFYLQVVGYYLRDTSFIRKAVNFKADVDVEAFSKIVESLCVPNKETILNDLNSCINMLKKEKPQYEYVIAATATPRSFATTPGVKEKVVQMIDEFQYLNMYIDAGVEDKPCKAYMSTAEVRVAPLLITGSLMGVVSEELMRWLPHRFSEFIVPKMDINESVAMILNYGKLYNHELTHNIAQYIAHITNNVPGRIIELLSPKFGKTSISTIEDADKALRYEVDNGTIRHDWDEYLMLAMKAVNNINMRKMTWFLCRNEGEWYYPRDIKREMSLDIDDQKLREELGLLYKYDIVEQNQGRYGGVFDRTLKKVLMTNYGDILGLPDKDFDEYFRNDSLLDDLKERIKQLELSLEDADILRQKLKVLQGDHNNLKGHYYEREILLKLIKSIIDRDTGLTEGISVTEFTYKLCFFLETGNEIDIVLEGKDVVIMAECKNYAPENIYKITKKMVEDFADKAKRLAKEQFQHKQLRLAYFSKNGFDKKLNPVFDRHGIVFSNCANGMKH</sequence>
<comment type="caution">
    <text evidence="1">The sequence shown here is derived from an EMBL/GenBank/DDBJ whole genome shotgun (WGS) entry which is preliminary data.</text>
</comment>
<dbReference type="Gene3D" id="3.40.50.300">
    <property type="entry name" value="P-loop containing nucleotide triphosphate hydrolases"/>
    <property type="match status" value="1"/>
</dbReference>
<dbReference type="Proteomes" id="UP000189670">
    <property type="component" value="Unassembled WGS sequence"/>
</dbReference>
<name>A0A1V1PE24_9BACT</name>
<accession>A0A1V1PE24</accession>